<dbReference type="Pfam" id="PF01479">
    <property type="entry name" value="S4"/>
    <property type="match status" value="1"/>
</dbReference>
<dbReference type="CDD" id="cd00165">
    <property type="entry name" value="S4"/>
    <property type="match status" value="1"/>
</dbReference>
<keyword evidence="3 5" id="KW-0413">Isomerase</keyword>
<evidence type="ECO:0000256" key="2">
    <source>
        <dbReference type="ARBA" id="ARBA00022884"/>
    </source>
</evidence>
<evidence type="ECO:0000259" key="6">
    <source>
        <dbReference type="SMART" id="SM00363"/>
    </source>
</evidence>
<dbReference type="GO" id="GO:0003723">
    <property type="term" value="F:RNA binding"/>
    <property type="evidence" value="ECO:0007669"/>
    <property type="project" value="UniProtKB-KW"/>
</dbReference>
<dbReference type="SUPFAM" id="SSF55174">
    <property type="entry name" value="Alpha-L RNA-binding motif"/>
    <property type="match status" value="1"/>
</dbReference>
<dbReference type="GO" id="GO:0120159">
    <property type="term" value="F:rRNA pseudouridine synthase activity"/>
    <property type="evidence" value="ECO:0007669"/>
    <property type="project" value="UniProtKB-ARBA"/>
</dbReference>
<dbReference type="InterPro" id="IPR002942">
    <property type="entry name" value="S4_RNA-bd"/>
</dbReference>
<feature type="domain" description="RNA-binding S4" evidence="6">
    <location>
        <begin position="1"/>
        <end position="60"/>
    </location>
</feature>
<dbReference type="OrthoDB" id="9807213at2"/>
<dbReference type="SMART" id="SM00363">
    <property type="entry name" value="S4"/>
    <property type="match status" value="1"/>
</dbReference>
<dbReference type="InterPro" id="IPR020094">
    <property type="entry name" value="TruA/RsuA/RluB/E/F_N"/>
</dbReference>
<dbReference type="InterPro" id="IPR036986">
    <property type="entry name" value="S4_RNA-bd_sf"/>
</dbReference>
<dbReference type="FunFam" id="3.30.70.1560:FF:000001">
    <property type="entry name" value="Pseudouridine synthase"/>
    <property type="match status" value="1"/>
</dbReference>
<evidence type="ECO:0000256" key="4">
    <source>
        <dbReference type="PROSITE-ProRule" id="PRU00182"/>
    </source>
</evidence>
<dbReference type="CDD" id="cd02553">
    <property type="entry name" value="PseudoU_synth_RsuA"/>
    <property type="match status" value="1"/>
</dbReference>
<dbReference type="InterPro" id="IPR020103">
    <property type="entry name" value="PsdUridine_synth_cat_dom_sf"/>
</dbReference>
<organism evidence="7 8">
    <name type="scientific">Carnobacterium iners</name>
    <dbReference type="NCBI Taxonomy" id="1073423"/>
    <lineage>
        <taxon>Bacteria</taxon>
        <taxon>Bacillati</taxon>
        <taxon>Bacillota</taxon>
        <taxon>Bacilli</taxon>
        <taxon>Lactobacillales</taxon>
        <taxon>Carnobacteriaceae</taxon>
        <taxon>Carnobacterium</taxon>
    </lineage>
</organism>
<protein>
    <recommendedName>
        <fullName evidence="5">Pseudouridine synthase</fullName>
        <ecNumber evidence="5">5.4.99.-</ecNumber>
    </recommendedName>
</protein>
<name>A0A1X7MQT7_9LACT</name>
<dbReference type="Proteomes" id="UP000193435">
    <property type="component" value="Unassembled WGS sequence"/>
</dbReference>
<dbReference type="STRING" id="1073423.SAMN04488700_0058"/>
<dbReference type="RefSeq" id="WP_085558475.1">
    <property type="nucleotide sequence ID" value="NZ_FOAH01000041.1"/>
</dbReference>
<dbReference type="PROSITE" id="PS50889">
    <property type="entry name" value="S4"/>
    <property type="match status" value="1"/>
</dbReference>
<evidence type="ECO:0000313" key="7">
    <source>
        <dbReference type="EMBL" id="SMH26333.1"/>
    </source>
</evidence>
<dbReference type="InterPro" id="IPR006145">
    <property type="entry name" value="PsdUridine_synth_RsuA/RluA"/>
</dbReference>
<keyword evidence="8" id="KW-1185">Reference proteome</keyword>
<comment type="similarity">
    <text evidence="1 5">Belongs to the pseudouridine synthase RsuA family.</text>
</comment>
<gene>
    <name evidence="7" type="ORF">SAMN04488700_0058</name>
</gene>
<dbReference type="GO" id="GO:0000455">
    <property type="term" value="P:enzyme-directed rRNA pseudouridine synthesis"/>
    <property type="evidence" value="ECO:0007669"/>
    <property type="project" value="UniProtKB-ARBA"/>
</dbReference>
<dbReference type="GO" id="GO:0005829">
    <property type="term" value="C:cytosol"/>
    <property type="evidence" value="ECO:0007669"/>
    <property type="project" value="UniProtKB-ARBA"/>
</dbReference>
<dbReference type="SUPFAM" id="SSF55120">
    <property type="entry name" value="Pseudouridine synthase"/>
    <property type="match status" value="1"/>
</dbReference>
<dbReference type="Gene3D" id="3.30.70.580">
    <property type="entry name" value="Pseudouridine synthase I, catalytic domain, N-terminal subdomain"/>
    <property type="match status" value="1"/>
</dbReference>
<dbReference type="InterPro" id="IPR042092">
    <property type="entry name" value="PsdUridine_s_RsuA/RluB/E/F_cat"/>
</dbReference>
<dbReference type="EMBL" id="FXBJ01000002">
    <property type="protein sequence ID" value="SMH26333.1"/>
    <property type="molecule type" value="Genomic_DNA"/>
</dbReference>
<dbReference type="NCBIfam" id="TIGR00093">
    <property type="entry name" value="pseudouridine synthase"/>
    <property type="match status" value="1"/>
</dbReference>
<dbReference type="PANTHER" id="PTHR47683:SF4">
    <property type="entry name" value="PSEUDOURIDINE SYNTHASE"/>
    <property type="match status" value="1"/>
</dbReference>
<dbReference type="InterPro" id="IPR018496">
    <property type="entry name" value="PsdUridine_synth_RsuA/RluB_CS"/>
</dbReference>
<dbReference type="InterPro" id="IPR000748">
    <property type="entry name" value="PsdUridine_synth_RsuA/RluB/E/F"/>
</dbReference>
<dbReference type="EC" id="5.4.99.-" evidence="5"/>
<dbReference type="AlphaFoldDB" id="A0A1X7MQT7"/>
<dbReference type="Gene3D" id="3.30.70.1560">
    <property type="entry name" value="Alpha-L RNA-binding motif"/>
    <property type="match status" value="1"/>
</dbReference>
<evidence type="ECO:0000256" key="5">
    <source>
        <dbReference type="RuleBase" id="RU003887"/>
    </source>
</evidence>
<sequence>MRLDKFLAHTGYGTRKSVKELLKSKKITVNELIVKDGKIHIQPETDKIHVAGERVDYQEFYYFMLHKPQGVISATEDNLHKTVIELLKPQDRLSNPFPVGRLDKDTEGLLLLTNDGALAHELLSPRKEVDKCYEAIIEGLIGEKEIEAFEKSITLEDGFRCRPAKLTVLSTDLVAQTANIQVIIHEGKFHQVKRMFEAVDRKVQYLKRLSMGPLELDNSLKIGHYRALTADELAQLKEFTK</sequence>
<dbReference type="PANTHER" id="PTHR47683">
    <property type="entry name" value="PSEUDOURIDINE SYNTHASE FAMILY PROTEIN-RELATED"/>
    <property type="match status" value="1"/>
</dbReference>
<dbReference type="PROSITE" id="PS01149">
    <property type="entry name" value="PSI_RSU"/>
    <property type="match status" value="1"/>
</dbReference>
<dbReference type="Gene3D" id="3.10.290.10">
    <property type="entry name" value="RNA-binding S4 domain"/>
    <property type="match status" value="1"/>
</dbReference>
<dbReference type="Pfam" id="PF00849">
    <property type="entry name" value="PseudoU_synth_2"/>
    <property type="match status" value="1"/>
</dbReference>
<keyword evidence="2 4" id="KW-0694">RNA-binding</keyword>
<evidence type="ECO:0000313" key="8">
    <source>
        <dbReference type="Proteomes" id="UP000193435"/>
    </source>
</evidence>
<accession>A0A1X7MQT7</accession>
<reference evidence="7 8" key="1">
    <citation type="submission" date="2017-04" db="EMBL/GenBank/DDBJ databases">
        <authorList>
            <person name="Afonso C.L."/>
            <person name="Miller P.J."/>
            <person name="Scott M.A."/>
            <person name="Spackman E."/>
            <person name="Goraichik I."/>
            <person name="Dimitrov K.M."/>
            <person name="Suarez D.L."/>
            <person name="Swayne D.E."/>
        </authorList>
    </citation>
    <scope>NUCLEOTIDE SEQUENCE [LARGE SCALE GENOMIC DNA]</scope>
    <source>
        <strain evidence="7 8">LMG26642</strain>
    </source>
</reference>
<proteinExistence type="inferred from homology"/>
<evidence type="ECO:0000256" key="1">
    <source>
        <dbReference type="ARBA" id="ARBA00008348"/>
    </source>
</evidence>
<evidence type="ECO:0000256" key="3">
    <source>
        <dbReference type="ARBA" id="ARBA00023235"/>
    </source>
</evidence>
<dbReference type="InterPro" id="IPR050343">
    <property type="entry name" value="RsuA_PseudoU_synthase"/>
</dbReference>